<evidence type="ECO:0000313" key="4">
    <source>
        <dbReference type="EMBL" id="SEW26914.1"/>
    </source>
</evidence>
<dbReference type="SUPFAM" id="SSF51735">
    <property type="entry name" value="NAD(P)-binding Rossmann-fold domains"/>
    <property type="match status" value="1"/>
</dbReference>
<dbReference type="STRING" id="356305.SAMN05421841_1939"/>
<dbReference type="Pfam" id="PF00107">
    <property type="entry name" value="ADH_zinc_N"/>
    <property type="match status" value="1"/>
</dbReference>
<dbReference type="Gene3D" id="3.90.180.10">
    <property type="entry name" value="Medium-chain alcohol dehydrogenases, catalytic domain"/>
    <property type="match status" value="1"/>
</dbReference>
<dbReference type="SUPFAM" id="SSF50129">
    <property type="entry name" value="GroES-like"/>
    <property type="match status" value="1"/>
</dbReference>
<sequence>METNNQSGVIRIKKQGSPSVLEYDVEKIGQPTGNQVLIQQKAIALNFVDVMFRNGSFPLSNFPATIGVEAAGVIESVGENVTEFAAGDRVGYFFSLGAYAERRLIDASELIKLPEDVSFDQAAAVMAKGLTARMLIKQTYPVKQGDVILVHAAAGGVGSLVSRWAKALGATVIGTVGSSGKKDYVLNNGIDHVIALDKEDLIESVKSFTKGNGVDAVFDGVGKATFNPSLEVVKSGGTVVLFGSSSGTPEINNEILNAKEIKLIRPTLGSYLPDKASVNIAAADMFEALRNGTLGDINPTIYPLAEAAKAHQDLESGSTKGSIIFHI</sequence>
<gene>
    <name evidence="4" type="ORF">SAMN05421841_1939</name>
</gene>
<evidence type="ECO:0000256" key="2">
    <source>
        <dbReference type="ARBA" id="ARBA00023002"/>
    </source>
</evidence>
<dbReference type="InterPro" id="IPR036291">
    <property type="entry name" value="NAD(P)-bd_dom_sf"/>
</dbReference>
<dbReference type="Proteomes" id="UP000199469">
    <property type="component" value="Unassembled WGS sequence"/>
</dbReference>
<reference evidence="5" key="1">
    <citation type="submission" date="2016-10" db="EMBL/GenBank/DDBJ databases">
        <authorList>
            <person name="Varghese N."/>
            <person name="Submissions S."/>
        </authorList>
    </citation>
    <scope>NUCLEOTIDE SEQUENCE [LARGE SCALE GENOMIC DNA]</scope>
    <source>
        <strain evidence="5">DSM 17724</strain>
    </source>
</reference>
<dbReference type="Gene3D" id="3.40.50.720">
    <property type="entry name" value="NAD(P)-binding Rossmann-like Domain"/>
    <property type="match status" value="1"/>
</dbReference>
<dbReference type="SMART" id="SM00829">
    <property type="entry name" value="PKS_ER"/>
    <property type="match status" value="1"/>
</dbReference>
<dbReference type="CDD" id="cd05286">
    <property type="entry name" value="QOR2"/>
    <property type="match status" value="1"/>
</dbReference>
<dbReference type="InterPro" id="IPR020843">
    <property type="entry name" value="ER"/>
</dbReference>
<evidence type="ECO:0000256" key="1">
    <source>
        <dbReference type="ARBA" id="ARBA00022857"/>
    </source>
</evidence>
<dbReference type="EMBL" id="FOIU01000001">
    <property type="protein sequence ID" value="SEW26914.1"/>
    <property type="molecule type" value="Genomic_DNA"/>
</dbReference>
<keyword evidence="2" id="KW-0560">Oxidoreductase</keyword>
<dbReference type="InterPro" id="IPR013149">
    <property type="entry name" value="ADH-like_C"/>
</dbReference>
<dbReference type="GO" id="GO:0003960">
    <property type="term" value="F:quinone reductase (NADPH) activity"/>
    <property type="evidence" value="ECO:0007669"/>
    <property type="project" value="InterPro"/>
</dbReference>
<proteinExistence type="predicted"/>
<dbReference type="PANTHER" id="PTHR48106:SF13">
    <property type="entry name" value="QUINONE OXIDOREDUCTASE-RELATED"/>
    <property type="match status" value="1"/>
</dbReference>
<dbReference type="GO" id="GO:0005829">
    <property type="term" value="C:cytosol"/>
    <property type="evidence" value="ECO:0007669"/>
    <property type="project" value="TreeGrafter"/>
</dbReference>
<evidence type="ECO:0000313" key="5">
    <source>
        <dbReference type="Proteomes" id="UP000199469"/>
    </source>
</evidence>
<dbReference type="InterPro" id="IPR047618">
    <property type="entry name" value="QOR-like"/>
</dbReference>
<organism evidence="4 5">
    <name type="scientific">Chryseobacterium wanjuense</name>
    <dbReference type="NCBI Taxonomy" id="356305"/>
    <lineage>
        <taxon>Bacteria</taxon>
        <taxon>Pseudomonadati</taxon>
        <taxon>Bacteroidota</taxon>
        <taxon>Flavobacteriia</taxon>
        <taxon>Flavobacteriales</taxon>
        <taxon>Weeksellaceae</taxon>
        <taxon>Chryseobacterium group</taxon>
        <taxon>Chryseobacterium</taxon>
    </lineage>
</organism>
<dbReference type="OrthoDB" id="9787435at2"/>
<dbReference type="AlphaFoldDB" id="A0A1I0QIR6"/>
<protein>
    <submittedName>
        <fullName evidence="4">NADPH2:quinone reductase</fullName>
    </submittedName>
</protein>
<keyword evidence="1" id="KW-0521">NADP</keyword>
<dbReference type="Pfam" id="PF08240">
    <property type="entry name" value="ADH_N"/>
    <property type="match status" value="1"/>
</dbReference>
<dbReference type="GO" id="GO:0070402">
    <property type="term" value="F:NADPH binding"/>
    <property type="evidence" value="ECO:0007669"/>
    <property type="project" value="TreeGrafter"/>
</dbReference>
<dbReference type="GO" id="GO:0035925">
    <property type="term" value="F:mRNA 3'-UTR AU-rich region binding"/>
    <property type="evidence" value="ECO:0007669"/>
    <property type="project" value="TreeGrafter"/>
</dbReference>
<accession>A0A1I0QIR6</accession>
<dbReference type="PANTHER" id="PTHR48106">
    <property type="entry name" value="QUINONE OXIDOREDUCTASE PIG3-RELATED"/>
    <property type="match status" value="1"/>
</dbReference>
<dbReference type="InterPro" id="IPR013154">
    <property type="entry name" value="ADH-like_N"/>
</dbReference>
<dbReference type="RefSeq" id="WP_089791874.1">
    <property type="nucleotide sequence ID" value="NZ_FOIU01000001.1"/>
</dbReference>
<keyword evidence="5" id="KW-1185">Reference proteome</keyword>
<feature type="domain" description="Enoyl reductase (ER)" evidence="3">
    <location>
        <begin position="16"/>
        <end position="325"/>
    </location>
</feature>
<dbReference type="InterPro" id="IPR011032">
    <property type="entry name" value="GroES-like_sf"/>
</dbReference>
<evidence type="ECO:0000259" key="3">
    <source>
        <dbReference type="SMART" id="SM00829"/>
    </source>
</evidence>
<name>A0A1I0QIR6_9FLAO</name>
<dbReference type="FunFam" id="3.40.50.720:FF:000053">
    <property type="entry name" value="Quinone oxidoreductase 1"/>
    <property type="match status" value="1"/>
</dbReference>